<gene>
    <name evidence="1" type="ORF">UFOVP324_14</name>
</gene>
<organism evidence="1">
    <name type="scientific">uncultured Caudovirales phage</name>
    <dbReference type="NCBI Taxonomy" id="2100421"/>
    <lineage>
        <taxon>Viruses</taxon>
        <taxon>Duplodnaviria</taxon>
        <taxon>Heunggongvirae</taxon>
        <taxon>Uroviricota</taxon>
        <taxon>Caudoviricetes</taxon>
        <taxon>Peduoviridae</taxon>
        <taxon>Maltschvirus</taxon>
        <taxon>Maltschvirus maltsch</taxon>
    </lineage>
</organism>
<name>A0A6J5LSN6_9CAUD</name>
<proteinExistence type="predicted"/>
<evidence type="ECO:0000313" key="1">
    <source>
        <dbReference type="EMBL" id="CAB4137151.1"/>
    </source>
</evidence>
<reference evidence="1" key="1">
    <citation type="submission" date="2020-04" db="EMBL/GenBank/DDBJ databases">
        <authorList>
            <person name="Chiriac C."/>
            <person name="Salcher M."/>
            <person name="Ghai R."/>
            <person name="Kavagutti S V."/>
        </authorList>
    </citation>
    <scope>NUCLEOTIDE SEQUENCE</scope>
</reference>
<dbReference type="EMBL" id="LR796334">
    <property type="protein sequence ID" value="CAB4137151.1"/>
    <property type="molecule type" value="Genomic_DNA"/>
</dbReference>
<accession>A0A6J5LSN6</accession>
<sequence>MIKHILDLLIIDDHLGQSEIIEIAKGKNEFPKTFKRLFKQFYRELKWLKK</sequence>
<protein>
    <submittedName>
        <fullName evidence="1">Uncharacterized protein</fullName>
    </submittedName>
</protein>